<gene>
    <name evidence="2" type="ORF">LCGC14_2573630</name>
</gene>
<dbReference type="Pfam" id="PF02774">
    <property type="entry name" value="Semialdhyde_dhC"/>
    <property type="match status" value="1"/>
</dbReference>
<evidence type="ECO:0000313" key="2">
    <source>
        <dbReference type="EMBL" id="KKL08660.1"/>
    </source>
</evidence>
<dbReference type="GO" id="GO:0016620">
    <property type="term" value="F:oxidoreductase activity, acting on the aldehyde or oxo group of donors, NAD or NADP as acceptor"/>
    <property type="evidence" value="ECO:0007669"/>
    <property type="project" value="InterPro"/>
</dbReference>
<feature type="domain" description="Semialdehyde dehydrogenase dimerisation" evidence="1">
    <location>
        <begin position="2"/>
        <end position="135"/>
    </location>
</feature>
<accession>A0A0F9AGV8</accession>
<dbReference type="InterPro" id="IPR012280">
    <property type="entry name" value="Semialdhyde_DH_dimer_dom"/>
</dbReference>
<name>A0A0F9AGV8_9ZZZZ</name>
<dbReference type="EMBL" id="LAZR01042793">
    <property type="protein sequence ID" value="KKL08660.1"/>
    <property type="molecule type" value="Genomic_DNA"/>
</dbReference>
<organism evidence="2">
    <name type="scientific">marine sediment metagenome</name>
    <dbReference type="NCBI Taxonomy" id="412755"/>
    <lineage>
        <taxon>unclassified sequences</taxon>
        <taxon>metagenomes</taxon>
        <taxon>ecological metagenomes</taxon>
    </lineage>
</organism>
<dbReference type="Gene3D" id="3.40.50.720">
    <property type="entry name" value="NAD(P)-binding Rossmann-like Domain"/>
    <property type="match status" value="1"/>
</dbReference>
<dbReference type="GO" id="GO:0046983">
    <property type="term" value="F:protein dimerization activity"/>
    <property type="evidence" value="ECO:0007669"/>
    <property type="project" value="InterPro"/>
</dbReference>
<evidence type="ECO:0000259" key="1">
    <source>
        <dbReference type="Pfam" id="PF02774"/>
    </source>
</evidence>
<dbReference type="SUPFAM" id="SSF55347">
    <property type="entry name" value="Glyceraldehyde-3-phosphate dehydrogenase-like, C-terminal domain"/>
    <property type="match status" value="1"/>
</dbReference>
<dbReference type="PANTHER" id="PTHR46278:SF2">
    <property type="entry name" value="ASPARTATE-SEMIALDEHYDE DEHYDROGENASE"/>
    <property type="match status" value="1"/>
</dbReference>
<proteinExistence type="predicted"/>
<dbReference type="AlphaFoldDB" id="A0A0F9AGV8"/>
<dbReference type="PANTHER" id="PTHR46278">
    <property type="entry name" value="DEHYDROGENASE, PUTATIVE-RELATED"/>
    <property type="match status" value="1"/>
</dbReference>
<comment type="caution">
    <text evidence="2">The sequence shown here is derived from an EMBL/GenBank/DDBJ whole genome shotgun (WGS) entry which is preliminary data.</text>
</comment>
<dbReference type="CDD" id="cd18131">
    <property type="entry name" value="ASADH_C_bac_euk_like"/>
    <property type="match status" value="1"/>
</dbReference>
<reference evidence="2" key="1">
    <citation type="journal article" date="2015" name="Nature">
        <title>Complex archaea that bridge the gap between prokaryotes and eukaryotes.</title>
        <authorList>
            <person name="Spang A."/>
            <person name="Saw J.H."/>
            <person name="Jorgensen S.L."/>
            <person name="Zaremba-Niedzwiedzka K."/>
            <person name="Martijn J."/>
            <person name="Lind A.E."/>
            <person name="van Eijk R."/>
            <person name="Schleper C."/>
            <person name="Guy L."/>
            <person name="Ettema T.J."/>
        </authorList>
    </citation>
    <scope>NUCLEOTIDE SEQUENCE</scope>
</reference>
<protein>
    <recommendedName>
        <fullName evidence="1">Semialdehyde dehydrogenase dimerisation domain-containing protein</fullName>
    </recommendedName>
</protein>
<dbReference type="Gene3D" id="3.30.360.10">
    <property type="entry name" value="Dihydrodipicolinate Reductase, domain 2"/>
    <property type="match status" value="1"/>
</dbReference>
<dbReference type="GO" id="GO:0008652">
    <property type="term" value="P:amino acid biosynthetic process"/>
    <property type="evidence" value="ECO:0007669"/>
    <property type="project" value="InterPro"/>
</dbReference>
<sequence length="156" mass="17160">AAEVYPYQIAFNALPHIDVFLEDGSTKEEEKMVRETQKILDKKIKVSATTVRVPVFVGHSESVNIQTKEKLDAVKARELLESAPGIKVIDEPDENKYPTPILSAGSDECYVGRIRNDNSVKNGLNIWVVADNLRKGASLNAVQLAELAVKENLAGN</sequence>
<feature type="non-terminal residue" evidence="2">
    <location>
        <position position="1"/>
    </location>
</feature>